<feature type="transmembrane region" description="Helical" evidence="5">
    <location>
        <begin position="58"/>
        <end position="80"/>
    </location>
</feature>
<organism evidence="7 8">
    <name type="scientific">Devosia albogilva</name>
    <dbReference type="NCBI Taxonomy" id="429726"/>
    <lineage>
        <taxon>Bacteria</taxon>
        <taxon>Pseudomonadati</taxon>
        <taxon>Pseudomonadota</taxon>
        <taxon>Alphaproteobacteria</taxon>
        <taxon>Hyphomicrobiales</taxon>
        <taxon>Devosiaceae</taxon>
        <taxon>Devosia</taxon>
    </lineage>
</organism>
<feature type="transmembrane region" description="Helical" evidence="5">
    <location>
        <begin position="238"/>
        <end position="257"/>
    </location>
</feature>
<feature type="transmembrane region" description="Helical" evidence="5">
    <location>
        <begin position="210"/>
        <end position="231"/>
    </location>
</feature>
<reference evidence="8" key="1">
    <citation type="journal article" date="2019" name="Int. J. Syst. Evol. Microbiol.">
        <title>The Global Catalogue of Microorganisms (GCM) 10K type strain sequencing project: providing services to taxonomists for standard genome sequencing and annotation.</title>
        <authorList>
            <consortium name="The Broad Institute Genomics Platform"/>
            <consortium name="The Broad Institute Genome Sequencing Center for Infectious Disease"/>
            <person name="Wu L."/>
            <person name="Ma J."/>
        </authorList>
    </citation>
    <scope>NUCLEOTIDE SEQUENCE [LARGE SCALE GENOMIC DNA]</scope>
    <source>
        <strain evidence="8">CCM 7427</strain>
    </source>
</reference>
<evidence type="ECO:0000256" key="1">
    <source>
        <dbReference type="ARBA" id="ARBA00004141"/>
    </source>
</evidence>
<evidence type="ECO:0000256" key="3">
    <source>
        <dbReference type="ARBA" id="ARBA00022989"/>
    </source>
</evidence>
<name>A0ABW5QJU1_9HYPH</name>
<dbReference type="InterPro" id="IPR000620">
    <property type="entry name" value="EamA_dom"/>
</dbReference>
<dbReference type="Proteomes" id="UP001597521">
    <property type="component" value="Unassembled WGS sequence"/>
</dbReference>
<keyword evidence="8" id="KW-1185">Reference proteome</keyword>
<feature type="transmembrane region" description="Helical" evidence="5">
    <location>
        <begin position="168"/>
        <end position="190"/>
    </location>
</feature>
<comment type="caution">
    <text evidence="7">The sequence shown here is derived from an EMBL/GenBank/DDBJ whole genome shotgun (WGS) entry which is preliminary data.</text>
</comment>
<dbReference type="RefSeq" id="WP_386832750.1">
    <property type="nucleotide sequence ID" value="NZ_JBHUNP010000001.1"/>
</dbReference>
<feature type="transmembrane region" description="Helical" evidence="5">
    <location>
        <begin position="137"/>
        <end position="156"/>
    </location>
</feature>
<accession>A0ABW5QJU1</accession>
<keyword evidence="3 5" id="KW-1133">Transmembrane helix</keyword>
<protein>
    <submittedName>
        <fullName evidence="7">EamA family transporter</fullName>
    </submittedName>
</protein>
<feature type="domain" description="EamA" evidence="6">
    <location>
        <begin position="143"/>
        <end position="279"/>
    </location>
</feature>
<feature type="transmembrane region" description="Helical" evidence="5">
    <location>
        <begin position="115"/>
        <end position="131"/>
    </location>
</feature>
<dbReference type="PANTHER" id="PTHR32322:SF9">
    <property type="entry name" value="AMINO-ACID METABOLITE EFFLUX PUMP-RELATED"/>
    <property type="match status" value="1"/>
</dbReference>
<feature type="transmembrane region" description="Helical" evidence="5">
    <location>
        <begin position="263"/>
        <end position="282"/>
    </location>
</feature>
<gene>
    <name evidence="7" type="ORF">ACFSX5_08015</name>
</gene>
<sequence length="292" mass="30980">MPLRDILLALVVVTVWGVNFVFIRWGVEAIPPLFMTGLRYVAAALPAVFFVRRPHVPLSILIGYGLAIGVGQFGLLFTAISVGMPAGLASLIMQVQAFFTFALAILFLGERINRFQLLGAVIAFAGIALIATERLELQVLVPLLMCLLSAFFWGAANIITKKAGRIDMFAFVVWSSLVPPIPLFALSMLVEGPDAVLQGLTHINGLGLASIAFNGYAATLIGFGLWSVLLARHPAGTIAPFSLLVPVAGMISAALLLGEGISGLELAGSVVVFIGLLVNIFGPRLRARFQAA</sequence>
<dbReference type="PANTHER" id="PTHR32322">
    <property type="entry name" value="INNER MEMBRANE TRANSPORTER"/>
    <property type="match status" value="1"/>
</dbReference>
<evidence type="ECO:0000313" key="7">
    <source>
        <dbReference type="EMBL" id="MFD2647731.1"/>
    </source>
</evidence>
<feature type="transmembrane region" description="Helical" evidence="5">
    <location>
        <begin position="33"/>
        <end position="51"/>
    </location>
</feature>
<feature type="transmembrane region" description="Helical" evidence="5">
    <location>
        <begin position="86"/>
        <end position="108"/>
    </location>
</feature>
<evidence type="ECO:0000256" key="5">
    <source>
        <dbReference type="SAM" id="Phobius"/>
    </source>
</evidence>
<evidence type="ECO:0000256" key="4">
    <source>
        <dbReference type="ARBA" id="ARBA00023136"/>
    </source>
</evidence>
<dbReference type="InterPro" id="IPR037185">
    <property type="entry name" value="EmrE-like"/>
</dbReference>
<dbReference type="Pfam" id="PF00892">
    <property type="entry name" value="EamA"/>
    <property type="match status" value="2"/>
</dbReference>
<comment type="subcellular location">
    <subcellularLocation>
        <location evidence="1">Membrane</location>
        <topology evidence="1">Multi-pass membrane protein</topology>
    </subcellularLocation>
</comment>
<proteinExistence type="predicted"/>
<keyword evidence="4 5" id="KW-0472">Membrane</keyword>
<dbReference type="EMBL" id="JBHUNP010000001">
    <property type="protein sequence ID" value="MFD2647731.1"/>
    <property type="molecule type" value="Genomic_DNA"/>
</dbReference>
<feature type="transmembrane region" description="Helical" evidence="5">
    <location>
        <begin position="7"/>
        <end position="27"/>
    </location>
</feature>
<evidence type="ECO:0000313" key="8">
    <source>
        <dbReference type="Proteomes" id="UP001597521"/>
    </source>
</evidence>
<keyword evidence="2 5" id="KW-0812">Transmembrane</keyword>
<dbReference type="SUPFAM" id="SSF103481">
    <property type="entry name" value="Multidrug resistance efflux transporter EmrE"/>
    <property type="match status" value="2"/>
</dbReference>
<evidence type="ECO:0000259" key="6">
    <source>
        <dbReference type="Pfam" id="PF00892"/>
    </source>
</evidence>
<dbReference type="InterPro" id="IPR050638">
    <property type="entry name" value="AA-Vitamin_Transporters"/>
</dbReference>
<evidence type="ECO:0000256" key="2">
    <source>
        <dbReference type="ARBA" id="ARBA00022692"/>
    </source>
</evidence>
<feature type="domain" description="EamA" evidence="6">
    <location>
        <begin position="6"/>
        <end position="131"/>
    </location>
</feature>